<evidence type="ECO:0000256" key="1">
    <source>
        <dbReference type="SAM" id="MobiDB-lite"/>
    </source>
</evidence>
<proteinExistence type="predicted"/>
<organism evidence="2 3">
    <name type="scientific">Colletotrichum cuscutae</name>
    <dbReference type="NCBI Taxonomy" id="1209917"/>
    <lineage>
        <taxon>Eukaryota</taxon>
        <taxon>Fungi</taxon>
        <taxon>Dikarya</taxon>
        <taxon>Ascomycota</taxon>
        <taxon>Pezizomycotina</taxon>
        <taxon>Sordariomycetes</taxon>
        <taxon>Hypocreomycetidae</taxon>
        <taxon>Glomerellales</taxon>
        <taxon>Glomerellaceae</taxon>
        <taxon>Colletotrichum</taxon>
        <taxon>Colletotrichum acutatum species complex</taxon>
    </lineage>
</organism>
<evidence type="ECO:0000313" key="2">
    <source>
        <dbReference type="EMBL" id="KAK1480547.1"/>
    </source>
</evidence>
<comment type="caution">
    <text evidence="2">The sequence shown here is derived from an EMBL/GenBank/DDBJ whole genome shotgun (WGS) entry which is preliminary data.</text>
</comment>
<feature type="region of interest" description="Disordered" evidence="1">
    <location>
        <begin position="1"/>
        <end position="41"/>
    </location>
</feature>
<protein>
    <submittedName>
        <fullName evidence="2">Uncharacterized protein</fullName>
    </submittedName>
</protein>
<sequence>MENLTFDCPRDGTAAEYPISTAERAGTVPEQTDQPSSDHTDVDLVLAPSDFWTIDFEPRLATLLKDVNKFPGDTYTCEETIVDISIERSRQRGLKKRFTGLEIDWDILNSHVEGIGALFGKRRNITFGIDLIYEEVTGNSMATKSKKGQSATEAQKFQRAADAGLWTRVLLARHLEEIIHHIKGNMKEGENEEEVDVNIEIPSRILGDILNNSQKRKAEDSDCRGCKVHASSHGRHRDAGETSFVEDAGEVDGNRMDRLEEYCDWILQQVKSETWREALQVANQFAMDQFLELNSILKHPKVAADLMVKGGVKPGIALQFVSNINKFRQETKKV</sequence>
<accession>A0AAI9Y375</accession>
<reference evidence="2" key="1">
    <citation type="submission" date="2016-11" db="EMBL/GenBank/DDBJ databases">
        <title>The genome sequence of Colletotrichum cuscutae.</title>
        <authorList>
            <person name="Baroncelli R."/>
        </authorList>
    </citation>
    <scope>NUCLEOTIDE SEQUENCE</scope>
    <source>
        <strain evidence="2">IMI 304802</strain>
    </source>
</reference>
<dbReference type="EMBL" id="MPDP01000108">
    <property type="protein sequence ID" value="KAK1480547.1"/>
    <property type="molecule type" value="Genomic_DNA"/>
</dbReference>
<name>A0AAI9Y375_9PEZI</name>
<gene>
    <name evidence="2" type="ORF">CCUS01_16205</name>
</gene>
<dbReference type="AlphaFoldDB" id="A0AAI9Y375"/>
<evidence type="ECO:0000313" key="3">
    <source>
        <dbReference type="Proteomes" id="UP001239213"/>
    </source>
</evidence>
<dbReference type="Proteomes" id="UP001239213">
    <property type="component" value="Unassembled WGS sequence"/>
</dbReference>
<keyword evidence="3" id="KW-1185">Reference proteome</keyword>